<keyword evidence="3" id="KW-1185">Reference proteome</keyword>
<evidence type="ECO:0000313" key="3">
    <source>
        <dbReference type="Proteomes" id="UP000326979"/>
    </source>
</evidence>
<feature type="compositionally biased region" description="Low complexity" evidence="1">
    <location>
        <begin position="80"/>
        <end position="104"/>
    </location>
</feature>
<feature type="region of interest" description="Disordered" evidence="1">
    <location>
        <begin position="237"/>
        <end position="279"/>
    </location>
</feature>
<accession>A0A5N8W2A0</accession>
<gene>
    <name evidence="2" type="ORF">FNH04_17375</name>
</gene>
<reference evidence="2 3" key="1">
    <citation type="submission" date="2019-07" db="EMBL/GenBank/DDBJ databases">
        <title>New species of Amycolatopsis and Streptomyces.</title>
        <authorList>
            <person name="Duangmal K."/>
            <person name="Teo W.F.A."/>
            <person name="Lipun K."/>
        </authorList>
    </citation>
    <scope>NUCLEOTIDE SEQUENCE [LARGE SCALE GENOMIC DNA]</scope>
    <source>
        <strain evidence="2 3">TISTR 2346</strain>
    </source>
</reference>
<organism evidence="2 3">
    <name type="scientific">Streptomyces phyllanthi</name>
    <dbReference type="NCBI Taxonomy" id="1803180"/>
    <lineage>
        <taxon>Bacteria</taxon>
        <taxon>Bacillati</taxon>
        <taxon>Actinomycetota</taxon>
        <taxon>Actinomycetes</taxon>
        <taxon>Kitasatosporales</taxon>
        <taxon>Streptomycetaceae</taxon>
        <taxon>Streptomyces</taxon>
    </lineage>
</organism>
<sequence length="322" mass="30858">MALRRLLHEAVEELEPRDGTLEHLRRAVPARRARKRHATVGMAAAALFVCTAIPALVHVSNSAGSDADPSNVGHTSQTQGSDGQDKGASAGSGSSGDSAGSSKGTGKGDGKGDQGKGSSSGATGPAATASAENPPACTAAQLGGATASAGSPDAAGAVYGTFRVANISGTSCTVTGAGGVGAAAQGAADPSKISTASHVAGDRAAGLPDPSLSAAQLVLQPGAAYEVKFAWVPTETCPTSGGTGGGGTDPSPTPTPTDNTGENAGTTTEGNGVSPQLVTEDGVADGSVVVSHTPQVGAPSAATTVPNACAGTVYYTGLLAGA</sequence>
<evidence type="ECO:0000256" key="1">
    <source>
        <dbReference type="SAM" id="MobiDB-lite"/>
    </source>
</evidence>
<dbReference type="OrthoDB" id="3872225at2"/>
<feature type="region of interest" description="Disordered" evidence="1">
    <location>
        <begin position="63"/>
        <end position="134"/>
    </location>
</feature>
<evidence type="ECO:0000313" key="2">
    <source>
        <dbReference type="EMBL" id="MPY41621.1"/>
    </source>
</evidence>
<feature type="compositionally biased region" description="Low complexity" evidence="1">
    <location>
        <begin position="116"/>
        <end position="131"/>
    </location>
</feature>
<evidence type="ECO:0008006" key="4">
    <source>
        <dbReference type="Google" id="ProtNLM"/>
    </source>
</evidence>
<proteinExistence type="predicted"/>
<feature type="compositionally biased region" description="Low complexity" evidence="1">
    <location>
        <begin position="256"/>
        <end position="272"/>
    </location>
</feature>
<dbReference type="EMBL" id="VJZE01000105">
    <property type="protein sequence ID" value="MPY41621.1"/>
    <property type="molecule type" value="Genomic_DNA"/>
</dbReference>
<dbReference type="AlphaFoldDB" id="A0A5N8W2A0"/>
<dbReference type="Proteomes" id="UP000326979">
    <property type="component" value="Unassembled WGS sequence"/>
</dbReference>
<name>A0A5N8W2A0_9ACTN</name>
<comment type="caution">
    <text evidence="2">The sequence shown here is derived from an EMBL/GenBank/DDBJ whole genome shotgun (WGS) entry which is preliminary data.</text>
</comment>
<protein>
    <recommendedName>
        <fullName evidence="4">DUF4232 domain-containing protein</fullName>
    </recommendedName>
</protein>